<dbReference type="RefSeq" id="WP_119591551.1">
    <property type="nucleotide sequence ID" value="NZ_QXFM01000015.1"/>
</dbReference>
<evidence type="ECO:0000256" key="2">
    <source>
        <dbReference type="ARBA" id="ARBA00022692"/>
    </source>
</evidence>
<dbReference type="AlphaFoldDB" id="A0A3A1PEB1"/>
<proteinExistence type="predicted"/>
<accession>A0A3A1PEB1</accession>
<dbReference type="GO" id="GO:0016020">
    <property type="term" value="C:membrane"/>
    <property type="evidence" value="ECO:0007669"/>
    <property type="project" value="UniProtKB-SubCell"/>
</dbReference>
<evidence type="ECO:0000256" key="1">
    <source>
        <dbReference type="ARBA" id="ARBA00004141"/>
    </source>
</evidence>
<feature type="transmembrane region" description="Helical" evidence="5">
    <location>
        <begin position="62"/>
        <end position="80"/>
    </location>
</feature>
<dbReference type="Proteomes" id="UP000265366">
    <property type="component" value="Unassembled WGS sequence"/>
</dbReference>
<feature type="transmembrane region" description="Helical" evidence="5">
    <location>
        <begin position="100"/>
        <end position="125"/>
    </location>
</feature>
<evidence type="ECO:0000313" key="6">
    <source>
        <dbReference type="EMBL" id="RIV91908.1"/>
    </source>
</evidence>
<dbReference type="InterPro" id="IPR052719">
    <property type="entry name" value="CvpA-like"/>
</dbReference>
<keyword evidence="3 5" id="KW-1133">Transmembrane helix</keyword>
<reference evidence="6 7" key="1">
    <citation type="submission" date="2018-08" db="EMBL/GenBank/DDBJ databases">
        <title>Erythrobacter zhengii sp.nov., a bacterium isolated from deep-sea sediment.</title>
        <authorList>
            <person name="Fang C."/>
            <person name="Wu Y.-H."/>
            <person name="Sun C."/>
            <person name="Wang H."/>
            <person name="Cheng H."/>
            <person name="Meng F.-X."/>
            <person name="Wang C.-S."/>
            <person name="Xu X.-W."/>
        </authorList>
    </citation>
    <scope>NUCLEOTIDE SEQUENCE [LARGE SCALE GENOMIC DNA]</scope>
    <source>
        <strain evidence="6 7">CCTCC AB 2015396</strain>
    </source>
</reference>
<name>A0A3A1PEB1_9SPHN</name>
<protein>
    <submittedName>
        <fullName evidence="6">CvpA family protein</fullName>
    </submittedName>
</protein>
<dbReference type="GO" id="GO:0009403">
    <property type="term" value="P:toxin biosynthetic process"/>
    <property type="evidence" value="ECO:0007669"/>
    <property type="project" value="InterPro"/>
</dbReference>
<dbReference type="OrthoDB" id="9806894at2"/>
<evidence type="ECO:0000256" key="5">
    <source>
        <dbReference type="SAM" id="Phobius"/>
    </source>
</evidence>
<dbReference type="Pfam" id="PF02674">
    <property type="entry name" value="Colicin_V"/>
    <property type="match status" value="1"/>
</dbReference>
<organism evidence="6 7">
    <name type="scientific">Aurantiacibacter xanthus</name>
    <dbReference type="NCBI Taxonomy" id="1784712"/>
    <lineage>
        <taxon>Bacteria</taxon>
        <taxon>Pseudomonadati</taxon>
        <taxon>Pseudomonadota</taxon>
        <taxon>Alphaproteobacteria</taxon>
        <taxon>Sphingomonadales</taxon>
        <taxon>Erythrobacteraceae</taxon>
        <taxon>Aurantiacibacter</taxon>
    </lineage>
</organism>
<keyword evidence="7" id="KW-1185">Reference proteome</keyword>
<evidence type="ECO:0000256" key="4">
    <source>
        <dbReference type="ARBA" id="ARBA00023136"/>
    </source>
</evidence>
<comment type="caution">
    <text evidence="6">The sequence shown here is derived from an EMBL/GenBank/DDBJ whole genome shotgun (WGS) entry which is preliminary data.</text>
</comment>
<dbReference type="EMBL" id="QXFM01000015">
    <property type="protein sequence ID" value="RIV91908.1"/>
    <property type="molecule type" value="Genomic_DNA"/>
</dbReference>
<keyword evidence="4 5" id="KW-0472">Membrane</keyword>
<feature type="transmembrane region" description="Helical" evidence="5">
    <location>
        <begin position="32"/>
        <end position="56"/>
    </location>
</feature>
<gene>
    <name evidence="6" type="ORF">D2V17_02430</name>
</gene>
<feature type="transmembrane region" description="Helical" evidence="5">
    <location>
        <begin position="6"/>
        <end position="25"/>
    </location>
</feature>
<evidence type="ECO:0000313" key="7">
    <source>
        <dbReference type="Proteomes" id="UP000265366"/>
    </source>
</evidence>
<dbReference type="PANTHER" id="PTHR36926">
    <property type="entry name" value="COLICIN V PRODUCTION PROTEIN"/>
    <property type="match status" value="1"/>
</dbReference>
<dbReference type="InterPro" id="IPR003825">
    <property type="entry name" value="Colicin-V_CvpA"/>
</dbReference>
<dbReference type="PANTHER" id="PTHR36926:SF1">
    <property type="entry name" value="COLICIN V PRODUCTION PROTEIN"/>
    <property type="match status" value="1"/>
</dbReference>
<keyword evidence="2 5" id="KW-0812">Transmembrane</keyword>
<comment type="subcellular location">
    <subcellularLocation>
        <location evidence="1">Membrane</location>
        <topology evidence="1">Multi-pass membrane protein</topology>
    </subcellularLocation>
</comment>
<sequence>MVGFDIIVLVIVGLCAVGGFLRGFVQEVVSLGAWAVAILAIHFLHPDLTAAIYAFIGSPNTAAILAFGLLLLVPLAVVRFSAQWLGRKSRASVLGPLDRVLGFGFGALKGVVVTVVAFSLLVLGYDMVWGENDRPEWIVEARSYQFVDASSKALVEIIAERRALLTGSEEEPEA</sequence>
<evidence type="ECO:0000256" key="3">
    <source>
        <dbReference type="ARBA" id="ARBA00022989"/>
    </source>
</evidence>